<feature type="domain" description="Fibronectin type III-like" evidence="1">
    <location>
        <begin position="11"/>
        <end position="51"/>
    </location>
</feature>
<name>A0A9D1AHM4_9FIRM</name>
<evidence type="ECO:0000313" key="3">
    <source>
        <dbReference type="Proteomes" id="UP000824179"/>
    </source>
</evidence>
<evidence type="ECO:0000313" key="2">
    <source>
        <dbReference type="EMBL" id="HIR39326.1"/>
    </source>
</evidence>
<dbReference type="InterPro" id="IPR013783">
    <property type="entry name" value="Ig-like_fold"/>
</dbReference>
<reference evidence="2" key="2">
    <citation type="journal article" date="2021" name="PeerJ">
        <title>Extensive microbial diversity within the chicken gut microbiome revealed by metagenomics and culture.</title>
        <authorList>
            <person name="Gilroy R."/>
            <person name="Ravi A."/>
            <person name="Getino M."/>
            <person name="Pursley I."/>
            <person name="Horton D.L."/>
            <person name="Alikhan N.F."/>
            <person name="Baker D."/>
            <person name="Gharbi K."/>
            <person name="Hall N."/>
            <person name="Watson M."/>
            <person name="Adriaenssens E.M."/>
            <person name="Foster-Nyarko E."/>
            <person name="Jarju S."/>
            <person name="Secka A."/>
            <person name="Antonio M."/>
            <person name="Oren A."/>
            <person name="Chaudhuri R.R."/>
            <person name="La Ragione R."/>
            <person name="Hildebrand F."/>
            <person name="Pallen M.J."/>
        </authorList>
    </citation>
    <scope>NUCLEOTIDE SEQUENCE</scope>
    <source>
        <strain evidence="2">ChiW25-3613</strain>
    </source>
</reference>
<comment type="caution">
    <text evidence="2">The sequence shown here is derived from an EMBL/GenBank/DDBJ whole genome shotgun (WGS) entry which is preliminary data.</text>
</comment>
<dbReference type="InterPro" id="IPR026891">
    <property type="entry name" value="Fn3-like"/>
</dbReference>
<dbReference type="EMBL" id="DVHB01000054">
    <property type="protein sequence ID" value="HIR39326.1"/>
    <property type="molecule type" value="Genomic_DNA"/>
</dbReference>
<gene>
    <name evidence="2" type="ORF">IAB90_02985</name>
</gene>
<protein>
    <submittedName>
        <fullName evidence="2">Fibronectin type III-like domain-contianing protein</fullName>
    </submittedName>
</protein>
<organism evidence="2 3">
    <name type="scientific">Candidatus Coproplasma stercoripullorum</name>
    <dbReference type="NCBI Taxonomy" id="2840751"/>
    <lineage>
        <taxon>Bacteria</taxon>
        <taxon>Bacillati</taxon>
        <taxon>Bacillota</taxon>
        <taxon>Clostridia</taxon>
        <taxon>Eubacteriales</taxon>
        <taxon>Candidatus Coproplasma</taxon>
    </lineage>
</organism>
<reference evidence="2" key="1">
    <citation type="submission" date="2020-10" db="EMBL/GenBank/DDBJ databases">
        <authorList>
            <person name="Gilroy R."/>
        </authorList>
    </citation>
    <scope>NUCLEOTIDE SEQUENCE</scope>
    <source>
        <strain evidence="2">ChiW25-3613</strain>
    </source>
</reference>
<sequence length="62" mass="7015">MTKSNTLWKRVGGIDKAEVVLVGFAKTDRLKPGESGTVTITFDTDDLASYDYCHIFLWILNY</sequence>
<dbReference type="Gene3D" id="2.60.40.10">
    <property type="entry name" value="Immunoglobulins"/>
    <property type="match status" value="1"/>
</dbReference>
<dbReference type="AlphaFoldDB" id="A0A9D1AHM4"/>
<proteinExistence type="predicted"/>
<dbReference type="Proteomes" id="UP000824179">
    <property type="component" value="Unassembled WGS sequence"/>
</dbReference>
<dbReference type="Pfam" id="PF14310">
    <property type="entry name" value="Fn3-like"/>
    <property type="match status" value="1"/>
</dbReference>
<accession>A0A9D1AHM4</accession>
<evidence type="ECO:0000259" key="1">
    <source>
        <dbReference type="Pfam" id="PF14310"/>
    </source>
</evidence>